<keyword evidence="1" id="KW-0808">Transferase</keyword>
<proteinExistence type="predicted"/>
<sequence length="317" mass="36418">MLTTLRVRKAIVAIPEHVLREWSLRGGRFQPAWTTALVKEALDAGKRLTGLTYQIIEQGSYPNKTNIPNSSDIDLVIQLRLPFEERINALKDAAYKRFWTKYDGATYSLPQFRAAVLATLRERYFADQGSKCIDIHDWDSLLRVPADVVAALEYRQYRDFPAIGPEDYEEGVFFHDGSGRAIINFPKQHLANGANKDRACGGQFKPMVRLFKNARLRCELLPERAKKMTKVQEVKEMPSYFVECLVYNIPNKVIAQPITAAYQDCLAWLEQNVKKSHKFLCVNGITDLFGKHHSWKIKQAKDFVSALRLQWDEWPPA</sequence>
<comment type="caution">
    <text evidence="6">The sequence shown here is derived from an EMBL/GenBank/DDBJ whole genome shotgun (WGS) entry which is preliminary data.</text>
</comment>
<dbReference type="InterPro" id="IPR058909">
    <property type="entry name" value="CD_NTase_C"/>
</dbReference>
<dbReference type="Proteomes" id="UP001597045">
    <property type="component" value="Unassembled WGS sequence"/>
</dbReference>
<dbReference type="Pfam" id="PF26305">
    <property type="entry name" value="CD_NTase_C"/>
    <property type="match status" value="1"/>
</dbReference>
<dbReference type="EMBL" id="JBHTIS010000065">
    <property type="protein sequence ID" value="MFD1044495.1"/>
    <property type="molecule type" value="Genomic_DNA"/>
</dbReference>
<evidence type="ECO:0000313" key="6">
    <source>
        <dbReference type="EMBL" id="MFD1044495.1"/>
    </source>
</evidence>
<accession>A0ABW3M3K2</accession>
<gene>
    <name evidence="6" type="ORF">ACFQ1S_02270</name>
</gene>
<feature type="domain" description="cGAS/DncV-like nucleotidyltransferase C-terminal helical" evidence="5">
    <location>
        <begin position="191"/>
        <end position="311"/>
    </location>
</feature>
<organism evidence="6 7">
    <name type="scientific">Kibdelosporangium lantanae</name>
    <dbReference type="NCBI Taxonomy" id="1497396"/>
    <lineage>
        <taxon>Bacteria</taxon>
        <taxon>Bacillati</taxon>
        <taxon>Actinomycetota</taxon>
        <taxon>Actinomycetes</taxon>
        <taxon>Pseudonocardiales</taxon>
        <taxon>Pseudonocardiaceae</taxon>
        <taxon>Kibdelosporangium</taxon>
    </lineage>
</organism>
<keyword evidence="4" id="KW-0051">Antiviral defense</keyword>
<reference evidence="7" key="1">
    <citation type="journal article" date="2019" name="Int. J. Syst. Evol. Microbiol.">
        <title>The Global Catalogue of Microorganisms (GCM) 10K type strain sequencing project: providing services to taxonomists for standard genome sequencing and annotation.</title>
        <authorList>
            <consortium name="The Broad Institute Genomics Platform"/>
            <consortium name="The Broad Institute Genome Sequencing Center for Infectious Disease"/>
            <person name="Wu L."/>
            <person name="Ma J."/>
        </authorList>
    </citation>
    <scope>NUCLEOTIDE SEQUENCE [LARGE SCALE GENOMIC DNA]</scope>
    <source>
        <strain evidence="7">JCM 31486</strain>
    </source>
</reference>
<name>A0ABW3M3K2_9PSEU</name>
<keyword evidence="2" id="KW-0548">Nucleotidyltransferase</keyword>
<evidence type="ECO:0000256" key="3">
    <source>
        <dbReference type="ARBA" id="ARBA00022741"/>
    </source>
</evidence>
<keyword evidence="7" id="KW-1185">Reference proteome</keyword>
<protein>
    <recommendedName>
        <fullName evidence="5">cGAS/DncV-like nucleotidyltransferase C-terminal helical domain-containing protein</fullName>
    </recommendedName>
</protein>
<evidence type="ECO:0000256" key="4">
    <source>
        <dbReference type="ARBA" id="ARBA00023118"/>
    </source>
</evidence>
<keyword evidence="3" id="KW-0547">Nucleotide-binding</keyword>
<evidence type="ECO:0000256" key="2">
    <source>
        <dbReference type="ARBA" id="ARBA00022695"/>
    </source>
</evidence>
<evidence type="ECO:0000259" key="5">
    <source>
        <dbReference type="Pfam" id="PF26305"/>
    </source>
</evidence>
<evidence type="ECO:0000256" key="1">
    <source>
        <dbReference type="ARBA" id="ARBA00022679"/>
    </source>
</evidence>
<evidence type="ECO:0000313" key="7">
    <source>
        <dbReference type="Proteomes" id="UP001597045"/>
    </source>
</evidence>